<dbReference type="CDD" id="cd00082">
    <property type="entry name" value="HisKA"/>
    <property type="match status" value="1"/>
</dbReference>
<dbReference type="Proteomes" id="UP000324738">
    <property type="component" value="Unassembled WGS sequence"/>
</dbReference>
<dbReference type="PROSITE" id="PS50112">
    <property type="entry name" value="PAS"/>
    <property type="match status" value="3"/>
</dbReference>
<dbReference type="InterPro" id="IPR036890">
    <property type="entry name" value="HATPase_C_sf"/>
</dbReference>
<dbReference type="SMART" id="SM00448">
    <property type="entry name" value="REC"/>
    <property type="match status" value="1"/>
</dbReference>
<dbReference type="PROSITE" id="PS50113">
    <property type="entry name" value="PAC"/>
    <property type="match status" value="2"/>
</dbReference>
<dbReference type="InterPro" id="IPR003661">
    <property type="entry name" value="HisK_dim/P_dom"/>
</dbReference>
<comment type="catalytic activity">
    <reaction evidence="1">
        <text>ATP + protein L-histidine = ADP + protein N-phospho-L-histidine.</text>
        <dbReference type="EC" id="2.7.13.3"/>
    </reaction>
</comment>
<dbReference type="InterPro" id="IPR001789">
    <property type="entry name" value="Sig_transdc_resp-reg_receiver"/>
</dbReference>
<evidence type="ECO:0000256" key="3">
    <source>
        <dbReference type="ARBA" id="ARBA00022553"/>
    </source>
</evidence>
<evidence type="ECO:0000259" key="9">
    <source>
        <dbReference type="PROSITE" id="PS50112"/>
    </source>
</evidence>
<evidence type="ECO:0000256" key="6">
    <source>
        <dbReference type="PROSITE-ProRule" id="PRU00169"/>
    </source>
</evidence>
<feature type="domain" description="PAS" evidence="9">
    <location>
        <begin position="590"/>
        <end position="660"/>
    </location>
</feature>
<comment type="caution">
    <text evidence="11">The sequence shown here is derived from an EMBL/GenBank/DDBJ whole genome shotgun (WGS) entry which is preliminary data.</text>
</comment>
<dbReference type="OrthoDB" id="7967436at2"/>
<proteinExistence type="predicted"/>
<feature type="modified residue" description="4-aspartylphosphate" evidence="6">
    <location>
        <position position="1024"/>
    </location>
</feature>
<dbReference type="PRINTS" id="PR00344">
    <property type="entry name" value="BCTRLSENSOR"/>
</dbReference>
<accession>A0A5B0DR03</accession>
<organism evidence="11 12">
    <name type="scientific">Aureimonas fodinaquatilis</name>
    <dbReference type="NCBI Taxonomy" id="2565783"/>
    <lineage>
        <taxon>Bacteria</taxon>
        <taxon>Pseudomonadati</taxon>
        <taxon>Pseudomonadota</taxon>
        <taxon>Alphaproteobacteria</taxon>
        <taxon>Hyphomicrobiales</taxon>
        <taxon>Aurantimonadaceae</taxon>
        <taxon>Aureimonas</taxon>
    </lineage>
</organism>
<dbReference type="Pfam" id="PF08447">
    <property type="entry name" value="PAS_3"/>
    <property type="match status" value="1"/>
</dbReference>
<dbReference type="AlphaFoldDB" id="A0A5B0DR03"/>
<dbReference type="GO" id="GO:0006355">
    <property type="term" value="P:regulation of DNA-templated transcription"/>
    <property type="evidence" value="ECO:0007669"/>
    <property type="project" value="InterPro"/>
</dbReference>
<dbReference type="EC" id="2.7.13.3" evidence="2"/>
<dbReference type="Gene3D" id="3.30.565.10">
    <property type="entry name" value="Histidine kinase-like ATPase, C-terminal domain"/>
    <property type="match status" value="1"/>
</dbReference>
<protein>
    <recommendedName>
        <fullName evidence="2">histidine kinase</fullName>
        <ecNumber evidence="2">2.7.13.3</ecNumber>
    </recommendedName>
</protein>
<dbReference type="NCBIfam" id="TIGR00229">
    <property type="entry name" value="sensory_box"/>
    <property type="match status" value="4"/>
</dbReference>
<dbReference type="Gene3D" id="3.40.50.2300">
    <property type="match status" value="1"/>
</dbReference>
<dbReference type="InterPro" id="IPR035965">
    <property type="entry name" value="PAS-like_dom_sf"/>
</dbReference>
<dbReference type="SUPFAM" id="SSF47384">
    <property type="entry name" value="Homodimeric domain of signal transducing histidine kinase"/>
    <property type="match status" value="1"/>
</dbReference>
<gene>
    <name evidence="11" type="ORF">FPY71_15130</name>
</gene>
<keyword evidence="4" id="KW-0808">Transferase</keyword>
<evidence type="ECO:0000259" key="10">
    <source>
        <dbReference type="PROSITE" id="PS50113"/>
    </source>
</evidence>
<dbReference type="InterPro" id="IPR052162">
    <property type="entry name" value="Sensor_kinase/Photoreceptor"/>
</dbReference>
<evidence type="ECO:0000256" key="4">
    <source>
        <dbReference type="ARBA" id="ARBA00022679"/>
    </source>
</evidence>
<feature type="domain" description="PAS" evidence="9">
    <location>
        <begin position="188"/>
        <end position="259"/>
    </location>
</feature>
<dbReference type="InterPro" id="IPR005467">
    <property type="entry name" value="His_kinase_dom"/>
</dbReference>
<dbReference type="EMBL" id="VTWH01000004">
    <property type="protein sequence ID" value="KAA0968898.1"/>
    <property type="molecule type" value="Genomic_DNA"/>
</dbReference>
<dbReference type="Pfam" id="PF00989">
    <property type="entry name" value="PAS"/>
    <property type="match status" value="1"/>
</dbReference>
<dbReference type="Gene3D" id="1.10.287.130">
    <property type="match status" value="1"/>
</dbReference>
<dbReference type="InterPro" id="IPR001610">
    <property type="entry name" value="PAC"/>
</dbReference>
<dbReference type="SUPFAM" id="SSF55785">
    <property type="entry name" value="PYP-like sensor domain (PAS domain)"/>
    <property type="match status" value="4"/>
</dbReference>
<dbReference type="InterPro" id="IPR013655">
    <property type="entry name" value="PAS_fold_3"/>
</dbReference>
<dbReference type="InterPro" id="IPR013767">
    <property type="entry name" value="PAS_fold"/>
</dbReference>
<dbReference type="SMART" id="SM00091">
    <property type="entry name" value="PAS"/>
    <property type="match status" value="4"/>
</dbReference>
<evidence type="ECO:0000256" key="5">
    <source>
        <dbReference type="ARBA" id="ARBA00022777"/>
    </source>
</evidence>
<feature type="domain" description="PAC" evidence="10">
    <location>
        <begin position="526"/>
        <end position="578"/>
    </location>
</feature>
<dbReference type="InterPro" id="IPR000014">
    <property type="entry name" value="PAS"/>
</dbReference>
<feature type="domain" description="PAS" evidence="9">
    <location>
        <begin position="453"/>
        <end position="509"/>
    </location>
</feature>
<dbReference type="SMART" id="SM00086">
    <property type="entry name" value="PAC"/>
    <property type="match status" value="3"/>
</dbReference>
<dbReference type="PROSITE" id="PS50109">
    <property type="entry name" value="HIS_KIN"/>
    <property type="match status" value="1"/>
</dbReference>
<dbReference type="InterPro" id="IPR013656">
    <property type="entry name" value="PAS_4"/>
</dbReference>
<dbReference type="SMART" id="SM00388">
    <property type="entry name" value="HisKA"/>
    <property type="match status" value="1"/>
</dbReference>
<dbReference type="Pfam" id="PF02518">
    <property type="entry name" value="HATPase_c"/>
    <property type="match status" value="1"/>
</dbReference>
<keyword evidence="12" id="KW-1185">Reference proteome</keyword>
<evidence type="ECO:0000259" key="7">
    <source>
        <dbReference type="PROSITE" id="PS50109"/>
    </source>
</evidence>
<dbReference type="PANTHER" id="PTHR43304:SF1">
    <property type="entry name" value="PAC DOMAIN-CONTAINING PROTEIN"/>
    <property type="match status" value="1"/>
</dbReference>
<dbReference type="SUPFAM" id="SSF55874">
    <property type="entry name" value="ATPase domain of HSP90 chaperone/DNA topoisomerase II/histidine kinase"/>
    <property type="match status" value="1"/>
</dbReference>
<dbReference type="SUPFAM" id="SSF52172">
    <property type="entry name" value="CheY-like"/>
    <property type="match status" value="1"/>
</dbReference>
<dbReference type="PROSITE" id="PS50110">
    <property type="entry name" value="RESPONSE_REGULATORY"/>
    <property type="match status" value="1"/>
</dbReference>
<dbReference type="CDD" id="cd16919">
    <property type="entry name" value="HATPase_CckA-like"/>
    <property type="match status" value="1"/>
</dbReference>
<dbReference type="InterPro" id="IPR011006">
    <property type="entry name" value="CheY-like_superfamily"/>
</dbReference>
<dbReference type="Pfam" id="PF00072">
    <property type="entry name" value="Response_reg"/>
    <property type="match status" value="1"/>
</dbReference>
<dbReference type="InterPro" id="IPR036097">
    <property type="entry name" value="HisK_dim/P_sf"/>
</dbReference>
<evidence type="ECO:0000313" key="12">
    <source>
        <dbReference type="Proteomes" id="UP000324738"/>
    </source>
</evidence>
<dbReference type="InterPro" id="IPR004358">
    <property type="entry name" value="Sig_transdc_His_kin-like_C"/>
</dbReference>
<reference evidence="11 12" key="1">
    <citation type="submission" date="2019-08" db="EMBL/GenBank/DDBJ databases">
        <title>Aureimonas fodiniaquatilis sp. nov., isolated from a coal mine wastewater.</title>
        <authorList>
            <person name="Kim W."/>
        </authorList>
    </citation>
    <scope>NUCLEOTIDE SEQUENCE [LARGE SCALE GENOMIC DNA]</scope>
    <source>
        <strain evidence="11 12">CAU 1482</strain>
    </source>
</reference>
<feature type="domain" description="Histidine kinase" evidence="7">
    <location>
        <begin position="728"/>
        <end position="952"/>
    </location>
</feature>
<dbReference type="Gene3D" id="3.30.450.20">
    <property type="entry name" value="PAS domain"/>
    <property type="match status" value="4"/>
</dbReference>
<keyword evidence="5" id="KW-0418">Kinase</keyword>
<dbReference type="FunFam" id="3.30.450.20:FF:000099">
    <property type="entry name" value="Sensory box sensor histidine kinase"/>
    <property type="match status" value="1"/>
</dbReference>
<feature type="domain" description="Response regulatory" evidence="8">
    <location>
        <begin position="974"/>
        <end position="1090"/>
    </location>
</feature>
<name>A0A5B0DR03_9HYPH</name>
<sequence length="1095" mass="120213">MTTVSFSTLSSTGRSSVLSCIFNPAAQVSNCRCDSRRWFKFGRWKSYLVLTSRRAARSRSVFSARLAFSTAMIALATRVVVSARSLRNWMLLPFAVIIGPNLLKGGTEVGKTSRLLPIAASQTINAGIKTAVLKPGSRQPDIGHPRGTVSGAHLLIDAAQPALTGPATEEDLMSQIPDQNSQASAHYPGAKYASMLQSSRDFAIIGTDLNGVITEWNAGARYIFGWSGDDIIGKTVTMIFTPEDRAAGADKKEMLIAAETGRAADIRWHLRADGSRFWAAGELIAVRDSEGALQGYVKLLRDETSLNNASGALRASETSEQRYRELLRSMEVGFCILEMMFDPDGRAVDYRFLETNLAFEENTGLKNAIGRTARELVPDLEQEWVDVYAQVASSHTPRRFESGSEAMGRWFDVYAIPIDAANTSRLALIFHDLTERRRSELALRSSEAALRESEERFRNIADHSPLMMWVTDPEGQATYLNRSWYEFTGQREEEALGLGWLEAVHADDQGWSGETFLACNANQETFRLEYRLRRHDGDYRWAVDAASPRFGGDGTFLGYVGSVLDIQDQKDAQDALRSQNISLQSEVATRTTEVSRLWDASPDLLLVIDFDGVFLRVNPAWTTMLGYTDEELVGQHVTAFVIPEDHAETIKAYKLAAEGGRPSVVNRYLHKDGTLRWISWVAAPLGNVTYATGRDITAEKAQAEALARTEEALRQSQKMEAVGQLTGGLAHDFNNLLAGISGSLDMMQIRIQQGRAAEIDRYMVGAQGAAKRAAALTHRLLAFSRRQTLDPKPTDVNRLVAGMKDLIQRTVGPEIIVDSGDSAGLWPTLVDPNQLENALLNLCINARDAMPHGGTITIEATNHRLDERSARERDLQPGHYVSLCVSDTGTGMTPDVINKAFDPFFTTKPIGVGTGLGLSMIYGFARQSGGQVRITSEVGEGATVCIYIPRHHSEEAMEKDADPSPVLTGEPGRTVLVVDDEPLVRMLVVDVVEELGHIVIEAGDGPQALNALRSNSHIDLLITDVGLPNGMNGRQVADAAREIHPDLKVMFVTGYAENAVLSHGHLAPGMQIVTKPFDMQVLSNRIHEMLNDDLE</sequence>
<dbReference type="Pfam" id="PF08448">
    <property type="entry name" value="PAS_4"/>
    <property type="match status" value="2"/>
</dbReference>
<dbReference type="PANTHER" id="PTHR43304">
    <property type="entry name" value="PHYTOCHROME-LIKE PROTEIN CPH1"/>
    <property type="match status" value="1"/>
</dbReference>
<dbReference type="SMART" id="SM00387">
    <property type="entry name" value="HATPase_c"/>
    <property type="match status" value="1"/>
</dbReference>
<dbReference type="InterPro" id="IPR000700">
    <property type="entry name" value="PAS-assoc_C"/>
</dbReference>
<dbReference type="GO" id="GO:0000155">
    <property type="term" value="F:phosphorelay sensor kinase activity"/>
    <property type="evidence" value="ECO:0007669"/>
    <property type="project" value="InterPro"/>
</dbReference>
<dbReference type="CDD" id="cd00130">
    <property type="entry name" value="PAS"/>
    <property type="match status" value="3"/>
</dbReference>
<evidence type="ECO:0000256" key="2">
    <source>
        <dbReference type="ARBA" id="ARBA00012438"/>
    </source>
</evidence>
<dbReference type="CDD" id="cd18161">
    <property type="entry name" value="REC_hyHK_blue-like"/>
    <property type="match status" value="1"/>
</dbReference>
<keyword evidence="3 6" id="KW-0597">Phosphoprotein</keyword>
<dbReference type="InterPro" id="IPR003594">
    <property type="entry name" value="HATPase_dom"/>
</dbReference>
<feature type="domain" description="PAC" evidence="10">
    <location>
        <begin position="262"/>
        <end position="315"/>
    </location>
</feature>
<evidence type="ECO:0000259" key="8">
    <source>
        <dbReference type="PROSITE" id="PS50110"/>
    </source>
</evidence>
<evidence type="ECO:0000313" key="11">
    <source>
        <dbReference type="EMBL" id="KAA0968898.1"/>
    </source>
</evidence>
<evidence type="ECO:0000256" key="1">
    <source>
        <dbReference type="ARBA" id="ARBA00000085"/>
    </source>
</evidence>